<evidence type="ECO:0000256" key="1">
    <source>
        <dbReference type="ARBA" id="ARBA00022598"/>
    </source>
</evidence>
<dbReference type="SUPFAM" id="SSF54368">
    <property type="entry name" value="Glutamine synthetase, N-terminal domain"/>
    <property type="match status" value="1"/>
</dbReference>
<organism evidence="5 6">
    <name type="scientific">Rhodoferax fermentans</name>
    <dbReference type="NCBI Taxonomy" id="28066"/>
    <lineage>
        <taxon>Bacteria</taxon>
        <taxon>Pseudomonadati</taxon>
        <taxon>Pseudomonadota</taxon>
        <taxon>Betaproteobacteria</taxon>
        <taxon>Burkholderiales</taxon>
        <taxon>Comamonadaceae</taxon>
        <taxon>Rhodoferax</taxon>
    </lineage>
</organism>
<dbReference type="PANTHER" id="PTHR43785">
    <property type="entry name" value="GAMMA-GLUTAMYLPUTRESCINE SYNTHETASE"/>
    <property type="match status" value="1"/>
</dbReference>
<name>A0A1T1AS45_RHOFE</name>
<gene>
    <name evidence="5" type="ORF">RF819_09475</name>
</gene>
<protein>
    <submittedName>
        <fullName evidence="5">Glutamine synthetase</fullName>
    </submittedName>
</protein>
<evidence type="ECO:0000313" key="5">
    <source>
        <dbReference type="EMBL" id="OOV06931.1"/>
    </source>
</evidence>
<comment type="caution">
    <text evidence="5">The sequence shown here is derived from an EMBL/GenBank/DDBJ whole genome shotgun (WGS) entry which is preliminary data.</text>
</comment>
<dbReference type="GO" id="GO:0006598">
    <property type="term" value="P:polyamine catabolic process"/>
    <property type="evidence" value="ECO:0007669"/>
    <property type="project" value="TreeGrafter"/>
</dbReference>
<dbReference type="InterPro" id="IPR014746">
    <property type="entry name" value="Gln_synth/guanido_kin_cat_dom"/>
</dbReference>
<dbReference type="Pfam" id="PF00120">
    <property type="entry name" value="Gln-synt_C"/>
    <property type="match status" value="1"/>
</dbReference>
<dbReference type="RefSeq" id="WP_078364757.1">
    <property type="nucleotide sequence ID" value="NZ_MTJN01000002.1"/>
</dbReference>
<dbReference type="InterPro" id="IPR036651">
    <property type="entry name" value="Gln_synt_N_sf"/>
</dbReference>
<dbReference type="Proteomes" id="UP000190750">
    <property type="component" value="Unassembled WGS sequence"/>
</dbReference>
<dbReference type="GO" id="GO:0004356">
    <property type="term" value="F:glutamine synthetase activity"/>
    <property type="evidence" value="ECO:0007669"/>
    <property type="project" value="InterPro"/>
</dbReference>
<sequence length="455" mass="49298">MPQSQPATSRPNTPEQLRAFFQQHGVRDVECLFADISGYPRGKLMPADRFADGAELRICQAIPMQAVTGEYSYNPVFPDSDPDVRMLPDYKTLTLAPWASTARAVAVHDCLELNGELCTFAPRSTLKRVLAQYMTLGLTPVVAPEIEFYLTAANSDPAQALIPPTVRGGRAEVGQSAFSLNMLNELAPFWDEFRAALVTLHIDADTWIHEVGPTQYEINLMHGNAVAVADQAFLFKYAAREIALKHGLNAVFMAKPIAGSSGSSMHLHTSVVDAAGANVFSLADGSDSPLFGQFIAGLQTFGPELMLMFAPNVNSYRRYVAGSQAPTNMAWGFDNRTTGLRIPASAPVARRVENRVAGADANPYLAIAATLAAGLAGLQQQLQASAPLASNGYDEAHGLPRSLDEALQKMQHSALARQAFGDDFVTGYCAVKALEHAHYQSEVSAWERRYLLPQV</sequence>
<accession>A0A1T1AS45</accession>
<dbReference type="EMBL" id="MTJN01000002">
    <property type="protein sequence ID" value="OOV06931.1"/>
    <property type="molecule type" value="Genomic_DNA"/>
</dbReference>
<dbReference type="GO" id="GO:0006542">
    <property type="term" value="P:glutamine biosynthetic process"/>
    <property type="evidence" value="ECO:0007669"/>
    <property type="project" value="InterPro"/>
</dbReference>
<dbReference type="SMART" id="SM01230">
    <property type="entry name" value="Gln-synt_C"/>
    <property type="match status" value="1"/>
</dbReference>
<comment type="similarity">
    <text evidence="2 3">Belongs to the glutamine synthetase family.</text>
</comment>
<feature type="domain" description="GS catalytic" evidence="4">
    <location>
        <begin position="122"/>
        <end position="455"/>
    </location>
</feature>
<evidence type="ECO:0000259" key="4">
    <source>
        <dbReference type="PROSITE" id="PS51987"/>
    </source>
</evidence>
<proteinExistence type="inferred from homology"/>
<keyword evidence="6" id="KW-1185">Reference proteome</keyword>
<dbReference type="Gene3D" id="3.10.20.70">
    <property type="entry name" value="Glutamine synthetase, N-terminal domain"/>
    <property type="match status" value="1"/>
</dbReference>
<evidence type="ECO:0000256" key="3">
    <source>
        <dbReference type="RuleBase" id="RU000384"/>
    </source>
</evidence>
<dbReference type="AlphaFoldDB" id="A0A1T1AS45"/>
<dbReference type="Gene3D" id="3.30.590.10">
    <property type="entry name" value="Glutamine synthetase/guanido kinase, catalytic domain"/>
    <property type="match status" value="1"/>
</dbReference>
<evidence type="ECO:0000313" key="6">
    <source>
        <dbReference type="Proteomes" id="UP000190750"/>
    </source>
</evidence>
<dbReference type="SUPFAM" id="SSF55931">
    <property type="entry name" value="Glutamine synthetase/guanido kinase"/>
    <property type="match status" value="1"/>
</dbReference>
<dbReference type="STRING" id="28066.RF819_09475"/>
<reference evidence="5 6" key="1">
    <citation type="submission" date="2017-01" db="EMBL/GenBank/DDBJ databases">
        <title>Genome sequencing of Rhodoferax fermentans JCM 7819.</title>
        <authorList>
            <person name="Kim Y.J."/>
            <person name="Farh M.E.-A."/>
            <person name="Yang D.-C."/>
        </authorList>
    </citation>
    <scope>NUCLEOTIDE SEQUENCE [LARGE SCALE GENOMIC DNA]</scope>
    <source>
        <strain evidence="5 6">JCM 7819</strain>
    </source>
</reference>
<dbReference type="PROSITE" id="PS51987">
    <property type="entry name" value="GS_CATALYTIC"/>
    <property type="match status" value="1"/>
</dbReference>
<keyword evidence="1" id="KW-0436">Ligase</keyword>
<evidence type="ECO:0000256" key="2">
    <source>
        <dbReference type="PROSITE-ProRule" id="PRU01331"/>
    </source>
</evidence>
<dbReference type="InterPro" id="IPR008146">
    <property type="entry name" value="Gln_synth_cat_dom"/>
</dbReference>
<dbReference type="PANTHER" id="PTHR43785:SF3">
    <property type="entry name" value="GS CATALYTIC DOMAIN-CONTAINING PROTEIN"/>
    <property type="match status" value="1"/>
</dbReference>